<proteinExistence type="predicted"/>
<sequence length="790" mass="87497">MQTGLESKAIDSSAQVVTKESSKAAPLTKNFSIEKSECSDAIVSSIPYSEKCDAITKSALKEEISSSFRPYFTQESSTDVTMQRLQQTPSQAADKRSVAEQANALTEVLSAHSASLKELIQQIAIQRPNISEFKAMFCAALPEQVSLQMTMLACSIAEVELDKVLEKSVPAPKSSVEKTAREAVIYFLAKHLKEAGDRSTNLLLSMQPLFSSSEGIVLKDKRGNFTVESHLNADSAEASSKLIELERKPTAGFIEAAFKETSKEAPLAKSFSIEMSECSDAMQYGTEQSTTDVSLQQIPQTQSQLSEKAAVVEQSNALRALFCAHSASFEELIQQISMQNPSVSELKAMFCAAIPEQISLQMFTLACTLAEIELNKVLEKSMPESKSLVEKTAKDTLKQFLTKHLKEAGDQSTNLLLSMQPLLALSESILFKERAGLYKMESNLNASKTESAKSETSIEIKEIDSFLQAVSKESTKLPRVAKSLSVERGECSNALIFSVQSIERCDSTAKMPNKEETSGKFLEYGARESSTDVVMQRFQRSQSQAAAEQASFYDQKGVVPQLSCNIAAVAPRVQADHTVFQRAFSVPATTAPKPEAKLSIIESLLPWTHREIKTTEISVQKSLSSPLVNPDLHSQQNVVASQLPVRRRRTPVQLNVPEKSSNTNQLSTKWASQSESSITATLSSIQPTENEARMSRKIAQAADQLHRQFSIEERRTGRHRDLDRATFVRRVKEVTRSESDVSLASRRKVEEWLRSRSAEVESLQECVELEQKEERDFVAWLLEVLCQKVL</sequence>
<keyword evidence="2" id="KW-1185">Reference proteome</keyword>
<feature type="compositionally biased region" description="Polar residues" evidence="1">
    <location>
        <begin position="1"/>
        <end position="19"/>
    </location>
</feature>
<feature type="region of interest" description="Disordered" evidence="1">
    <location>
        <begin position="1"/>
        <end position="23"/>
    </location>
</feature>
<organism evidence="2 3">
    <name type="scientific">Ditylenchus dipsaci</name>
    <dbReference type="NCBI Taxonomy" id="166011"/>
    <lineage>
        <taxon>Eukaryota</taxon>
        <taxon>Metazoa</taxon>
        <taxon>Ecdysozoa</taxon>
        <taxon>Nematoda</taxon>
        <taxon>Chromadorea</taxon>
        <taxon>Rhabditida</taxon>
        <taxon>Tylenchina</taxon>
        <taxon>Tylenchomorpha</taxon>
        <taxon>Sphaerularioidea</taxon>
        <taxon>Anguinidae</taxon>
        <taxon>Anguininae</taxon>
        <taxon>Ditylenchus</taxon>
    </lineage>
</organism>
<evidence type="ECO:0000313" key="3">
    <source>
        <dbReference type="WBParaSite" id="jg14374"/>
    </source>
</evidence>
<reference evidence="3" key="1">
    <citation type="submission" date="2022-11" db="UniProtKB">
        <authorList>
            <consortium name="WormBaseParasite"/>
        </authorList>
    </citation>
    <scope>IDENTIFICATION</scope>
</reference>
<dbReference type="AlphaFoldDB" id="A0A915CZZ9"/>
<protein>
    <submittedName>
        <fullName evidence="3">Uncharacterized protein</fullName>
    </submittedName>
</protein>
<dbReference type="Proteomes" id="UP000887574">
    <property type="component" value="Unplaced"/>
</dbReference>
<evidence type="ECO:0000313" key="2">
    <source>
        <dbReference type="Proteomes" id="UP000887574"/>
    </source>
</evidence>
<accession>A0A915CZZ9</accession>
<evidence type="ECO:0000256" key="1">
    <source>
        <dbReference type="SAM" id="MobiDB-lite"/>
    </source>
</evidence>
<name>A0A915CZZ9_9BILA</name>
<dbReference type="WBParaSite" id="jg14374">
    <property type="protein sequence ID" value="jg14374"/>
    <property type="gene ID" value="jg14374"/>
</dbReference>